<dbReference type="GO" id="GO:0003924">
    <property type="term" value="F:GTPase activity"/>
    <property type="evidence" value="ECO:0007669"/>
    <property type="project" value="InterPro"/>
</dbReference>
<gene>
    <name evidence="9" type="ORF">J437_LFUL011766</name>
</gene>
<comment type="subcellular location">
    <subcellularLocation>
        <location evidence="1">Cytoplasm</location>
    </subcellularLocation>
</comment>
<evidence type="ECO:0000256" key="3">
    <source>
        <dbReference type="ARBA" id="ARBA00022741"/>
    </source>
</evidence>
<dbReference type="EMBL" id="KZ308580">
    <property type="protein sequence ID" value="KAG8231861.1"/>
    <property type="molecule type" value="Genomic_DNA"/>
</dbReference>
<dbReference type="Pfam" id="PF01926">
    <property type="entry name" value="MMR_HSR1"/>
    <property type="match status" value="1"/>
</dbReference>
<feature type="compositionally biased region" description="Acidic residues" evidence="7">
    <location>
        <begin position="260"/>
        <end position="273"/>
    </location>
</feature>
<evidence type="ECO:0000256" key="6">
    <source>
        <dbReference type="ARBA" id="ARBA00040145"/>
    </source>
</evidence>
<dbReference type="PANTHER" id="PTHR45709">
    <property type="entry name" value="LARGE SUBUNIT GTPASE 1 HOMOLOG-RELATED"/>
    <property type="match status" value="1"/>
</dbReference>
<evidence type="ECO:0000313" key="9">
    <source>
        <dbReference type="EMBL" id="KAG8231861.1"/>
    </source>
</evidence>
<evidence type="ECO:0000313" key="10">
    <source>
        <dbReference type="Proteomes" id="UP000792457"/>
    </source>
</evidence>
<evidence type="ECO:0000259" key="8">
    <source>
        <dbReference type="PROSITE" id="PS51721"/>
    </source>
</evidence>
<reference evidence="9" key="1">
    <citation type="submission" date="2013-04" db="EMBL/GenBank/DDBJ databases">
        <authorList>
            <person name="Qu J."/>
            <person name="Murali S.C."/>
            <person name="Bandaranaike D."/>
            <person name="Bellair M."/>
            <person name="Blankenburg K."/>
            <person name="Chao H."/>
            <person name="Dinh H."/>
            <person name="Doddapaneni H."/>
            <person name="Downs B."/>
            <person name="Dugan-Rocha S."/>
            <person name="Elkadiri S."/>
            <person name="Gnanaolivu R.D."/>
            <person name="Hernandez B."/>
            <person name="Javaid M."/>
            <person name="Jayaseelan J.C."/>
            <person name="Lee S."/>
            <person name="Li M."/>
            <person name="Ming W."/>
            <person name="Munidasa M."/>
            <person name="Muniz J."/>
            <person name="Nguyen L."/>
            <person name="Ongeri F."/>
            <person name="Osuji N."/>
            <person name="Pu L.-L."/>
            <person name="Puazo M."/>
            <person name="Qu C."/>
            <person name="Quiroz J."/>
            <person name="Raj R."/>
            <person name="Weissenberger G."/>
            <person name="Xin Y."/>
            <person name="Zou X."/>
            <person name="Han Y."/>
            <person name="Richards S."/>
            <person name="Worley K."/>
            <person name="Muzny D."/>
            <person name="Gibbs R."/>
        </authorList>
    </citation>
    <scope>NUCLEOTIDE SEQUENCE</scope>
    <source>
        <strain evidence="9">Sampled in the wild</strain>
    </source>
</reference>
<accession>A0A8K0P334</accession>
<evidence type="ECO:0000256" key="1">
    <source>
        <dbReference type="ARBA" id="ARBA00004496"/>
    </source>
</evidence>
<feature type="region of interest" description="Disordered" evidence="7">
    <location>
        <begin position="255"/>
        <end position="340"/>
    </location>
</feature>
<evidence type="ECO:0000256" key="4">
    <source>
        <dbReference type="ARBA" id="ARBA00022801"/>
    </source>
</evidence>
<keyword evidence="3" id="KW-0547">Nucleotide-binding</keyword>
<dbReference type="SUPFAM" id="SSF52540">
    <property type="entry name" value="P-loop containing nucleoside triphosphate hydrolases"/>
    <property type="match status" value="1"/>
</dbReference>
<dbReference type="InterPro" id="IPR023179">
    <property type="entry name" value="GTP-bd_ortho_bundle_sf"/>
</dbReference>
<keyword evidence="4" id="KW-0378">Hydrolase</keyword>
<proteinExistence type="predicted"/>
<dbReference type="InterPro" id="IPR006073">
    <property type="entry name" value="GTP-bd"/>
</dbReference>
<comment type="caution">
    <text evidence="9">The sequence shown here is derived from an EMBL/GenBank/DDBJ whole genome shotgun (WGS) entry which is preliminary data.</text>
</comment>
<dbReference type="GO" id="GO:0005525">
    <property type="term" value="F:GTP binding"/>
    <property type="evidence" value="ECO:0007669"/>
    <property type="project" value="UniProtKB-KW"/>
</dbReference>
<feature type="compositionally biased region" description="Polar residues" evidence="7">
    <location>
        <begin position="607"/>
        <end position="616"/>
    </location>
</feature>
<protein>
    <recommendedName>
        <fullName evidence="6">Large subunit GTPase 1 homolog</fullName>
    </recommendedName>
</protein>
<evidence type="ECO:0000256" key="5">
    <source>
        <dbReference type="ARBA" id="ARBA00023134"/>
    </source>
</evidence>
<dbReference type="InterPro" id="IPR043358">
    <property type="entry name" value="GNL1-like"/>
</dbReference>
<dbReference type="Proteomes" id="UP000792457">
    <property type="component" value="Unassembled WGS sequence"/>
</dbReference>
<dbReference type="InterPro" id="IPR030378">
    <property type="entry name" value="G_CP_dom"/>
</dbReference>
<evidence type="ECO:0000256" key="2">
    <source>
        <dbReference type="ARBA" id="ARBA00022490"/>
    </source>
</evidence>
<feature type="compositionally biased region" description="Polar residues" evidence="7">
    <location>
        <begin position="283"/>
        <end position="293"/>
    </location>
</feature>
<keyword evidence="2" id="KW-0963">Cytoplasm</keyword>
<evidence type="ECO:0000256" key="7">
    <source>
        <dbReference type="SAM" id="MobiDB-lite"/>
    </source>
</evidence>
<keyword evidence="10" id="KW-1185">Reference proteome</keyword>
<dbReference type="Gene3D" id="3.40.50.300">
    <property type="entry name" value="P-loop containing nucleotide triphosphate hydrolases"/>
    <property type="match status" value="1"/>
</dbReference>
<dbReference type="PROSITE" id="PS51721">
    <property type="entry name" value="G_CP"/>
    <property type="match status" value="1"/>
</dbReference>
<organism evidence="9 10">
    <name type="scientific">Ladona fulva</name>
    <name type="common">Scarce chaser dragonfly</name>
    <name type="synonym">Libellula fulva</name>
    <dbReference type="NCBI Taxonomy" id="123851"/>
    <lineage>
        <taxon>Eukaryota</taxon>
        <taxon>Metazoa</taxon>
        <taxon>Ecdysozoa</taxon>
        <taxon>Arthropoda</taxon>
        <taxon>Hexapoda</taxon>
        <taxon>Insecta</taxon>
        <taxon>Pterygota</taxon>
        <taxon>Palaeoptera</taxon>
        <taxon>Odonata</taxon>
        <taxon>Epiprocta</taxon>
        <taxon>Anisoptera</taxon>
        <taxon>Libelluloidea</taxon>
        <taxon>Libellulidae</taxon>
        <taxon>Ladona</taxon>
    </lineage>
</organism>
<dbReference type="PRINTS" id="PR00326">
    <property type="entry name" value="GTP1OBG"/>
</dbReference>
<feature type="compositionally biased region" description="Basic and acidic residues" evidence="7">
    <location>
        <begin position="324"/>
        <end position="340"/>
    </location>
</feature>
<dbReference type="OrthoDB" id="61815at2759"/>
<feature type="compositionally biased region" description="Basic residues" evidence="7">
    <location>
        <begin position="618"/>
        <end position="630"/>
    </location>
</feature>
<feature type="domain" description="CP-type G" evidence="8">
    <location>
        <begin position="165"/>
        <end position="423"/>
    </location>
</feature>
<feature type="region of interest" description="Disordered" evidence="7">
    <location>
        <begin position="1"/>
        <end position="27"/>
    </location>
</feature>
<dbReference type="GO" id="GO:0005829">
    <property type="term" value="C:cytosol"/>
    <property type="evidence" value="ECO:0007669"/>
    <property type="project" value="TreeGrafter"/>
</dbReference>
<dbReference type="AlphaFoldDB" id="A0A8K0P334"/>
<feature type="compositionally biased region" description="Polar residues" evidence="7">
    <location>
        <begin position="309"/>
        <end position="323"/>
    </location>
</feature>
<dbReference type="PANTHER" id="PTHR45709:SF2">
    <property type="entry name" value="LARGE SUBUNIT GTPASE 1 HOMOLOG"/>
    <property type="match status" value="1"/>
</dbReference>
<feature type="compositionally biased region" description="Basic and acidic residues" evidence="7">
    <location>
        <begin position="296"/>
        <end position="308"/>
    </location>
</feature>
<sequence length="640" mass="71719">MGKKNKSNSSLGRSLIKDKFSGRKHAGDSSMLHTAELADGYDWGRLNLQSVTEENSFEEFLSTANLAGTEFLAEKLNLTFVNPSSNVEVISEEERKDIIAKQEENKQFLQIPRRPNWDEKTSPEELHSLEKDAFLDWRRKLALFQDENNAKGLLLTPYEKNIEFWRQLWRVVEKSDVVIQIVDARNPLLFRCEDLERYVQEVAEKQGSKKINFILVNKADFLTKSQRETWCEYFNSQNVRVAFFSAIKYSKQTAAKETEIPEVDEDVSDEASDVSDSLDGSPSADTQASSGSAGQERVEEISRAKSEVESSTGTLSEDNQTTNEKAKQTPEGDTKNSSDILTREELVSLLKGIAEKVGENSENKLRTLGMVGYPNVGKSSTINALVEEKKTSVSATPGKTKHFQTLFLEEDLVLCDCPGLVMPSFVSSQAEMVLWGILPVDRLRDHVPSVSLLAALIPKHSLEEQYSIMLPSPMEGEDPDRPPTSEELLNSYGYMRGFMTPRGIPDNARGARYVLKDFVNGRLLYCRAPPGYNQDEFHVFPSTAKSSKASESVSSSIAPSKLPPQLRMARQNKFSVEALDNAFFRKASIGVHTKGTKPAQIGGAFPGSSQEASNLTKPWKKHNNKNKKEKLRRVYSYLDQ</sequence>
<reference evidence="9" key="2">
    <citation type="submission" date="2017-10" db="EMBL/GenBank/DDBJ databases">
        <title>Ladona fulva Genome sequencing and assembly.</title>
        <authorList>
            <person name="Murali S."/>
            <person name="Richards S."/>
            <person name="Bandaranaike D."/>
            <person name="Bellair M."/>
            <person name="Blankenburg K."/>
            <person name="Chao H."/>
            <person name="Dinh H."/>
            <person name="Doddapaneni H."/>
            <person name="Dugan-Rocha S."/>
            <person name="Elkadiri S."/>
            <person name="Gnanaolivu R."/>
            <person name="Hernandez B."/>
            <person name="Skinner E."/>
            <person name="Javaid M."/>
            <person name="Lee S."/>
            <person name="Li M."/>
            <person name="Ming W."/>
            <person name="Munidasa M."/>
            <person name="Muniz J."/>
            <person name="Nguyen L."/>
            <person name="Hughes D."/>
            <person name="Osuji N."/>
            <person name="Pu L.-L."/>
            <person name="Puazo M."/>
            <person name="Qu C."/>
            <person name="Quiroz J."/>
            <person name="Raj R."/>
            <person name="Weissenberger G."/>
            <person name="Xin Y."/>
            <person name="Zou X."/>
            <person name="Han Y."/>
            <person name="Worley K."/>
            <person name="Muzny D."/>
            <person name="Gibbs R."/>
        </authorList>
    </citation>
    <scope>NUCLEOTIDE SEQUENCE</scope>
    <source>
        <strain evidence="9">Sampled in the wild</strain>
    </source>
</reference>
<feature type="region of interest" description="Disordered" evidence="7">
    <location>
        <begin position="599"/>
        <end position="630"/>
    </location>
</feature>
<dbReference type="Gene3D" id="1.10.1580.10">
    <property type="match status" value="1"/>
</dbReference>
<feature type="compositionally biased region" description="Basic and acidic residues" evidence="7">
    <location>
        <begin position="15"/>
        <end position="27"/>
    </location>
</feature>
<dbReference type="InterPro" id="IPR027417">
    <property type="entry name" value="P-loop_NTPase"/>
</dbReference>
<keyword evidence="5" id="KW-0342">GTP-binding</keyword>
<dbReference type="GO" id="GO:0000054">
    <property type="term" value="P:ribosomal subunit export from nucleus"/>
    <property type="evidence" value="ECO:0007669"/>
    <property type="project" value="TreeGrafter"/>
</dbReference>
<dbReference type="CDD" id="cd01857">
    <property type="entry name" value="HSR1_MMR1"/>
    <property type="match status" value="1"/>
</dbReference>
<name>A0A8K0P334_LADFU</name>